<proteinExistence type="predicted"/>
<evidence type="ECO:0000256" key="1">
    <source>
        <dbReference type="SAM" id="Phobius"/>
    </source>
</evidence>
<evidence type="ECO:0000313" key="3">
    <source>
        <dbReference type="Proteomes" id="UP000256488"/>
    </source>
</evidence>
<comment type="caution">
    <text evidence="2">The sequence shown here is derived from an EMBL/GenBank/DDBJ whole genome shotgun (WGS) entry which is preliminary data.</text>
</comment>
<keyword evidence="1" id="KW-1133">Transmembrane helix</keyword>
<feature type="transmembrane region" description="Helical" evidence="1">
    <location>
        <begin position="7"/>
        <end position="25"/>
    </location>
</feature>
<dbReference type="EMBL" id="NFZX01000020">
    <property type="protein sequence ID" value="RFA34723.1"/>
    <property type="molecule type" value="Genomic_DNA"/>
</dbReference>
<protein>
    <submittedName>
        <fullName evidence="2">Uncharacterized protein</fullName>
    </submittedName>
</protein>
<gene>
    <name evidence="2" type="ORF">CAI16_10735</name>
</gene>
<dbReference type="Proteomes" id="UP000256488">
    <property type="component" value="Unassembled WGS sequence"/>
</dbReference>
<organism evidence="2 3">
    <name type="scientific">Virgibacillus dokdonensis</name>
    <dbReference type="NCBI Taxonomy" id="302167"/>
    <lineage>
        <taxon>Bacteria</taxon>
        <taxon>Bacillati</taxon>
        <taxon>Bacillota</taxon>
        <taxon>Bacilli</taxon>
        <taxon>Bacillales</taxon>
        <taxon>Bacillaceae</taxon>
        <taxon>Virgibacillus</taxon>
    </lineage>
</organism>
<keyword evidence="1" id="KW-0472">Membrane</keyword>
<reference evidence="2 3" key="1">
    <citation type="submission" date="2017-05" db="EMBL/GenBank/DDBJ databases">
        <title>Virgibacillus sp. AK90 isolated from a saltern of Kakinada, India.</title>
        <authorList>
            <person name="Gupta V."/>
            <person name="Sidhu C."/>
            <person name="Korpole S."/>
            <person name="Pinnaka A.K."/>
        </authorList>
    </citation>
    <scope>NUCLEOTIDE SEQUENCE [LARGE SCALE GENOMIC DNA]</scope>
    <source>
        <strain evidence="2 3">AK90</strain>
    </source>
</reference>
<sequence length="91" mass="10543">MKKMFTGLSITLFAFSFFMTIYLFLDWKLAFFERLYEINMFTPLLMSLLGVISACLSFKGTTRKILILMNSLLLIYFGLLSLIGLFGFQEP</sequence>
<feature type="transmembrane region" description="Helical" evidence="1">
    <location>
        <begin position="40"/>
        <end position="58"/>
    </location>
</feature>
<name>A0A3E0WRA0_9BACI</name>
<accession>A0A3E0WRA0</accession>
<keyword evidence="1" id="KW-0812">Transmembrane</keyword>
<dbReference type="AlphaFoldDB" id="A0A3E0WRA0"/>
<feature type="transmembrane region" description="Helical" evidence="1">
    <location>
        <begin position="65"/>
        <end position="88"/>
    </location>
</feature>
<evidence type="ECO:0000313" key="2">
    <source>
        <dbReference type="EMBL" id="RFA34723.1"/>
    </source>
</evidence>